<keyword evidence="9 10" id="KW-0131">Cell cycle</keyword>
<keyword evidence="4 10" id="KW-0997">Cell inner membrane</keyword>
<dbReference type="GO" id="GO:0051301">
    <property type="term" value="P:cell division"/>
    <property type="evidence" value="ECO:0007669"/>
    <property type="project" value="UniProtKB-UniRule"/>
</dbReference>
<dbReference type="GO" id="GO:0005886">
    <property type="term" value="C:plasma membrane"/>
    <property type="evidence" value="ECO:0007669"/>
    <property type="project" value="UniProtKB-SubCell"/>
</dbReference>
<evidence type="ECO:0000256" key="2">
    <source>
        <dbReference type="ARBA" id="ARBA00010442"/>
    </source>
</evidence>
<evidence type="ECO:0000256" key="4">
    <source>
        <dbReference type="ARBA" id="ARBA00022519"/>
    </source>
</evidence>
<keyword evidence="3 10" id="KW-1003">Cell membrane</keyword>
<dbReference type="PANTHER" id="PTHR30625:SF3">
    <property type="entry name" value="TOL-PAL SYSTEM PROTEIN TOLQ"/>
    <property type="match status" value="1"/>
</dbReference>
<dbReference type="InterPro" id="IPR050790">
    <property type="entry name" value="ExbB/TolQ_transport"/>
</dbReference>
<comment type="subcellular location">
    <subcellularLocation>
        <location evidence="10">Cell inner membrane</location>
        <topology evidence="10">Multi-pass membrane protein</topology>
    </subcellularLocation>
    <subcellularLocation>
        <location evidence="1">Cell membrane</location>
        <topology evidence="1">Multi-pass membrane protein</topology>
    </subcellularLocation>
</comment>
<sequence length="233" mass="25741">MEPDTLAAAQTIDFSLLALFLRATLTVKIVMVLLILASVWSWAIIIEKSIRYRRVRREDDTFEDAFWSGQPLEDLFDRLGAKPRTAIERIFSAGMSEWRRSYRKGVLLPGSQRRIERSMDVTIAREGEGINRGLGVLATVGSISPFVGLFGTVWGIKNAFEDIAMQQSTNLAVVAPGIAEALVATALGLVAAIPAVIFYNKLSGDADHITANYENFADEFSTILSRQIERSAE</sequence>
<dbReference type="Proteomes" id="UP000305888">
    <property type="component" value="Chromosome"/>
</dbReference>
<dbReference type="EMBL" id="CP040818">
    <property type="protein sequence ID" value="QDL92067.1"/>
    <property type="molecule type" value="Genomic_DNA"/>
</dbReference>
<dbReference type="GO" id="GO:0017038">
    <property type="term" value="P:protein import"/>
    <property type="evidence" value="ECO:0007669"/>
    <property type="project" value="TreeGrafter"/>
</dbReference>
<dbReference type="OrthoDB" id="9805133at2"/>
<dbReference type="HAMAP" id="MF_02202">
    <property type="entry name" value="TolQ"/>
    <property type="match status" value="1"/>
</dbReference>
<evidence type="ECO:0000313" key="12">
    <source>
        <dbReference type="EMBL" id="QDL92067.1"/>
    </source>
</evidence>
<accession>A0A5B8FHD4</accession>
<organism evidence="12 13">
    <name type="scientific">Paroceanicella profunda</name>
    <dbReference type="NCBI Taxonomy" id="2579971"/>
    <lineage>
        <taxon>Bacteria</taxon>
        <taxon>Pseudomonadati</taxon>
        <taxon>Pseudomonadota</taxon>
        <taxon>Alphaproteobacteria</taxon>
        <taxon>Rhodobacterales</taxon>
        <taxon>Paracoccaceae</taxon>
        <taxon>Paroceanicella</taxon>
    </lineage>
</organism>
<evidence type="ECO:0000256" key="10">
    <source>
        <dbReference type="HAMAP-Rule" id="MF_02202"/>
    </source>
</evidence>
<feature type="transmembrane region" description="Helical" evidence="10">
    <location>
        <begin position="25"/>
        <end position="46"/>
    </location>
</feature>
<dbReference type="PANTHER" id="PTHR30625">
    <property type="entry name" value="PROTEIN TOLQ"/>
    <property type="match status" value="1"/>
</dbReference>
<proteinExistence type="inferred from homology"/>
<keyword evidence="7 10" id="KW-1133">Transmembrane helix</keyword>
<dbReference type="NCBIfam" id="TIGR02796">
    <property type="entry name" value="tolQ"/>
    <property type="match status" value="1"/>
</dbReference>
<dbReference type="GO" id="GO:0043213">
    <property type="term" value="P:bacteriocin transport"/>
    <property type="evidence" value="ECO:0007669"/>
    <property type="project" value="InterPro"/>
</dbReference>
<feature type="domain" description="MotA/TolQ/ExbB proton channel" evidence="11">
    <location>
        <begin position="86"/>
        <end position="214"/>
    </location>
</feature>
<dbReference type="AlphaFoldDB" id="A0A5B8FHD4"/>
<evidence type="ECO:0000256" key="7">
    <source>
        <dbReference type="ARBA" id="ARBA00022989"/>
    </source>
</evidence>
<feature type="transmembrane region" description="Helical" evidence="10">
    <location>
        <begin position="176"/>
        <end position="199"/>
    </location>
</feature>
<evidence type="ECO:0000256" key="8">
    <source>
        <dbReference type="ARBA" id="ARBA00023136"/>
    </source>
</evidence>
<evidence type="ECO:0000256" key="5">
    <source>
        <dbReference type="ARBA" id="ARBA00022618"/>
    </source>
</evidence>
<dbReference type="KEGG" id="ppru:FDP22_09950"/>
<evidence type="ECO:0000256" key="9">
    <source>
        <dbReference type="ARBA" id="ARBA00023306"/>
    </source>
</evidence>
<comment type="subunit">
    <text evidence="10">The Tol-Pal system is composed of five core proteins: the inner membrane proteins TolA, TolQ and TolR, the periplasmic protein TolB and the outer membrane protein Pal. They form a network linking the inner and outer membranes and the peptidoglycan layer.</text>
</comment>
<keyword evidence="8 10" id="KW-0472">Membrane</keyword>
<dbReference type="InterPro" id="IPR014163">
    <property type="entry name" value="Tol-Pal_TolQ"/>
</dbReference>
<reference evidence="12 13" key="1">
    <citation type="submission" date="2019-06" db="EMBL/GenBank/DDBJ databases">
        <title>Genome sequence of Rhodobacteraceae bacterium D4M1.</title>
        <authorList>
            <person name="Cao J."/>
        </authorList>
    </citation>
    <scope>NUCLEOTIDE SEQUENCE [LARGE SCALE GENOMIC DNA]</scope>
    <source>
        <strain evidence="12 13">D4M1</strain>
    </source>
</reference>
<feature type="transmembrane region" description="Helical" evidence="10">
    <location>
        <begin position="134"/>
        <end position="156"/>
    </location>
</feature>
<keyword evidence="13" id="KW-1185">Reference proteome</keyword>
<keyword evidence="5 10" id="KW-0132">Cell division</keyword>
<name>A0A5B8FHD4_9RHOB</name>
<protein>
    <recommendedName>
        <fullName evidence="10">Tol-Pal system protein TolQ</fullName>
    </recommendedName>
</protein>
<comment type="function">
    <text evidence="10">Part of the Tol-Pal system, which plays a role in outer membrane invagination during cell division and is important for maintaining outer membrane integrity.</text>
</comment>
<comment type="similarity">
    <text evidence="2 10">Belongs to the ExbB/TolQ family.</text>
</comment>
<evidence type="ECO:0000256" key="3">
    <source>
        <dbReference type="ARBA" id="ARBA00022475"/>
    </source>
</evidence>
<evidence type="ECO:0000259" key="11">
    <source>
        <dbReference type="Pfam" id="PF01618"/>
    </source>
</evidence>
<keyword evidence="6 10" id="KW-0812">Transmembrane</keyword>
<dbReference type="InterPro" id="IPR002898">
    <property type="entry name" value="MotA_ExbB_proton_chnl"/>
</dbReference>
<evidence type="ECO:0000256" key="6">
    <source>
        <dbReference type="ARBA" id="ARBA00022692"/>
    </source>
</evidence>
<dbReference type="Pfam" id="PF01618">
    <property type="entry name" value="MotA_ExbB"/>
    <property type="match status" value="1"/>
</dbReference>
<evidence type="ECO:0000313" key="13">
    <source>
        <dbReference type="Proteomes" id="UP000305888"/>
    </source>
</evidence>
<evidence type="ECO:0000256" key="1">
    <source>
        <dbReference type="ARBA" id="ARBA00004651"/>
    </source>
</evidence>
<gene>
    <name evidence="10 12" type="primary">tolQ</name>
    <name evidence="12" type="ORF">FDP22_09950</name>
</gene>